<sequence>MSLRDAPAARNTTPSACNFYLPH</sequence>
<proteinExistence type="predicted"/>
<dbReference type="EMBL" id="UINC01059951">
    <property type="protein sequence ID" value="SVB83933.1"/>
    <property type="molecule type" value="Genomic_DNA"/>
</dbReference>
<evidence type="ECO:0000313" key="1">
    <source>
        <dbReference type="EMBL" id="SVB83933.1"/>
    </source>
</evidence>
<dbReference type="AlphaFoldDB" id="A0A382HAZ0"/>
<reference evidence="1" key="1">
    <citation type="submission" date="2018-05" db="EMBL/GenBank/DDBJ databases">
        <authorList>
            <person name="Lanie J.A."/>
            <person name="Ng W.-L."/>
            <person name="Kazmierczak K.M."/>
            <person name="Andrzejewski T.M."/>
            <person name="Davidsen T.M."/>
            <person name="Wayne K.J."/>
            <person name="Tettelin H."/>
            <person name="Glass J.I."/>
            <person name="Rusch D."/>
            <person name="Podicherti R."/>
            <person name="Tsui H.-C.T."/>
            <person name="Winkler M.E."/>
        </authorList>
    </citation>
    <scope>NUCLEOTIDE SEQUENCE</scope>
</reference>
<name>A0A382HAZ0_9ZZZZ</name>
<protein>
    <submittedName>
        <fullName evidence="1">Uncharacterized protein</fullName>
    </submittedName>
</protein>
<organism evidence="1">
    <name type="scientific">marine metagenome</name>
    <dbReference type="NCBI Taxonomy" id="408172"/>
    <lineage>
        <taxon>unclassified sequences</taxon>
        <taxon>metagenomes</taxon>
        <taxon>ecological metagenomes</taxon>
    </lineage>
</organism>
<accession>A0A382HAZ0</accession>
<feature type="non-terminal residue" evidence="1">
    <location>
        <position position="23"/>
    </location>
</feature>
<gene>
    <name evidence="1" type="ORF">METZ01_LOCUS236787</name>
</gene>